<evidence type="ECO:0000259" key="3">
    <source>
        <dbReference type="PROSITE" id="PS51186"/>
    </source>
</evidence>
<dbReference type="RefSeq" id="WP_044617274.1">
    <property type="nucleotide sequence ID" value="NZ_CP007142.1"/>
</dbReference>
<dbReference type="STRING" id="1445510.YC6258_02789"/>
<dbReference type="GO" id="GO:0003700">
    <property type="term" value="F:DNA-binding transcription factor activity"/>
    <property type="evidence" value="ECO:0007669"/>
    <property type="project" value="InterPro"/>
</dbReference>
<reference evidence="4 5" key="1">
    <citation type="submission" date="2014-01" db="EMBL/GenBank/DDBJ databases">
        <title>Full genme sequencing of cellulolytic bacterium Gynuella sunshinyii YC6258T gen. nov., sp. nov.</title>
        <authorList>
            <person name="Khan H."/>
            <person name="Chung E.J."/>
            <person name="Chung Y.R."/>
        </authorList>
    </citation>
    <scope>NUCLEOTIDE SEQUENCE [LARGE SCALE GENOMIC DNA]</scope>
    <source>
        <strain evidence="4 5">YC6258</strain>
    </source>
</reference>
<proteinExistence type="predicted"/>
<organism evidence="4 5">
    <name type="scientific">Gynuella sunshinyii YC6258</name>
    <dbReference type="NCBI Taxonomy" id="1445510"/>
    <lineage>
        <taxon>Bacteria</taxon>
        <taxon>Pseudomonadati</taxon>
        <taxon>Pseudomonadota</taxon>
        <taxon>Gammaproteobacteria</taxon>
        <taxon>Oceanospirillales</taxon>
        <taxon>Saccharospirillaceae</taxon>
        <taxon>Gynuella</taxon>
    </lineage>
</organism>
<dbReference type="Pfam" id="PF00583">
    <property type="entry name" value="Acetyltransf_1"/>
    <property type="match status" value="1"/>
</dbReference>
<gene>
    <name evidence="4" type="ORF">YC6258_02789</name>
</gene>
<dbReference type="Pfam" id="PF01047">
    <property type="entry name" value="MarR"/>
    <property type="match status" value="1"/>
</dbReference>
<dbReference type="HOGENOM" id="CLU_065219_0_0_6"/>
<dbReference type="SUPFAM" id="SSF55729">
    <property type="entry name" value="Acyl-CoA N-acyltransferases (Nat)"/>
    <property type="match status" value="1"/>
</dbReference>
<dbReference type="Gene3D" id="3.40.630.30">
    <property type="match status" value="1"/>
</dbReference>
<dbReference type="Gene3D" id="1.10.10.10">
    <property type="entry name" value="Winged helix-like DNA-binding domain superfamily/Winged helix DNA-binding domain"/>
    <property type="match status" value="1"/>
</dbReference>
<dbReference type="SUPFAM" id="SSF46785">
    <property type="entry name" value="Winged helix' DNA-binding domain"/>
    <property type="match status" value="1"/>
</dbReference>
<dbReference type="PANTHER" id="PTHR13947">
    <property type="entry name" value="GNAT FAMILY N-ACETYLTRANSFERASE"/>
    <property type="match status" value="1"/>
</dbReference>
<dbReference type="InterPro" id="IPR050769">
    <property type="entry name" value="NAT_camello-type"/>
</dbReference>
<dbReference type="AlphaFoldDB" id="A0A0C5VJK4"/>
<dbReference type="KEGG" id="gsn:YC6258_02789"/>
<protein>
    <submittedName>
        <fullName evidence="4">Transcriptional regulator</fullName>
    </submittedName>
</protein>
<evidence type="ECO:0000313" key="5">
    <source>
        <dbReference type="Proteomes" id="UP000032266"/>
    </source>
</evidence>
<sequence length="312" mass="35483">MPVSPTTLAQRIKRIRKFNRFYTRILDLLGRTLPYSQYSLSEARILFEIGDQDSPVAQDLVKQLNLDPAQLSRTLKRLEGQGLVVKSPSKTDSRKQILHLSQSGQSELAQLQKLSSHQIESLLSGLSVDQQTQLIDAMQSIETLLGADKATSNLFSIRTYRPGDAGQVIRQHALFYNEHYQFDMSFEAYVSEGLTRFMNGYDVSRDRLWVAELNDRFIGSIAVTKVENTEIAQLRWFLIDPGSQGMGLGNKLINEALLFCRQAGYQGVLLWTIKNLDAARHLYTKSGFELTETKAHTIWGRDLVEEKWELVI</sequence>
<dbReference type="InterPro" id="IPR000835">
    <property type="entry name" value="HTH_MarR-typ"/>
</dbReference>
<dbReference type="InterPro" id="IPR016181">
    <property type="entry name" value="Acyl_CoA_acyltransferase"/>
</dbReference>
<dbReference type="PANTHER" id="PTHR13947:SF37">
    <property type="entry name" value="LD18367P"/>
    <property type="match status" value="1"/>
</dbReference>
<evidence type="ECO:0000256" key="1">
    <source>
        <dbReference type="ARBA" id="ARBA00022679"/>
    </source>
</evidence>
<dbReference type="GO" id="GO:0008080">
    <property type="term" value="F:N-acetyltransferase activity"/>
    <property type="evidence" value="ECO:0007669"/>
    <property type="project" value="InterPro"/>
</dbReference>
<dbReference type="Proteomes" id="UP000032266">
    <property type="component" value="Chromosome"/>
</dbReference>
<name>A0A0C5VJK4_9GAMM</name>
<dbReference type="PROSITE" id="PS50995">
    <property type="entry name" value="HTH_MARR_2"/>
    <property type="match status" value="1"/>
</dbReference>
<dbReference type="PROSITE" id="PS51186">
    <property type="entry name" value="GNAT"/>
    <property type="match status" value="1"/>
</dbReference>
<evidence type="ECO:0000259" key="2">
    <source>
        <dbReference type="PROSITE" id="PS50995"/>
    </source>
</evidence>
<evidence type="ECO:0000313" key="4">
    <source>
        <dbReference type="EMBL" id="AJQ94827.1"/>
    </source>
</evidence>
<accession>A0A0C5VJK4</accession>
<dbReference type="InterPro" id="IPR036388">
    <property type="entry name" value="WH-like_DNA-bd_sf"/>
</dbReference>
<keyword evidence="5" id="KW-1185">Reference proteome</keyword>
<keyword evidence="1" id="KW-0808">Transferase</keyword>
<dbReference type="SMART" id="SM00347">
    <property type="entry name" value="HTH_MARR"/>
    <property type="match status" value="1"/>
</dbReference>
<dbReference type="CDD" id="cd04301">
    <property type="entry name" value="NAT_SF"/>
    <property type="match status" value="1"/>
</dbReference>
<feature type="domain" description="N-acetyltransferase" evidence="3">
    <location>
        <begin position="155"/>
        <end position="310"/>
    </location>
</feature>
<dbReference type="InterPro" id="IPR036390">
    <property type="entry name" value="WH_DNA-bd_sf"/>
</dbReference>
<dbReference type="InterPro" id="IPR000182">
    <property type="entry name" value="GNAT_dom"/>
</dbReference>
<dbReference type="EMBL" id="CP007142">
    <property type="protein sequence ID" value="AJQ94827.1"/>
    <property type="molecule type" value="Genomic_DNA"/>
</dbReference>
<feature type="domain" description="HTH marR-type" evidence="2">
    <location>
        <begin position="5"/>
        <end position="143"/>
    </location>
</feature>